<dbReference type="Proteomes" id="UP000259328">
    <property type="component" value="Chromosome"/>
</dbReference>
<proteinExistence type="predicted"/>
<gene>
    <name evidence="1" type="ORF">NCTC10124_00077</name>
</gene>
<reference evidence="2" key="1">
    <citation type="submission" date="2018-06" db="EMBL/GenBank/DDBJ databases">
        <authorList>
            <consortium name="Pathogen Informatics"/>
        </authorList>
    </citation>
    <scope>NUCLEOTIDE SEQUENCE [LARGE SCALE GENOMIC DNA]</scope>
    <source>
        <strain evidence="2">NCTC10124</strain>
    </source>
</reference>
<evidence type="ECO:0000313" key="1">
    <source>
        <dbReference type="EMBL" id="SYV92360.1"/>
    </source>
</evidence>
<sequence length="77" mass="9056">MIFLISSTSALLSNTYSLHNNSQFVSTKYFKETNSDFIELKYQTYSTNLIDIKKIDELNNRIGNLSSTSYYSYYPEW</sequence>
<dbReference type="EMBL" id="LS991953">
    <property type="protein sequence ID" value="SYV92360.1"/>
    <property type="molecule type" value="Genomic_DNA"/>
</dbReference>
<name>A0A3B0P834_MYCSY</name>
<dbReference type="AlphaFoldDB" id="A0A3B0P834"/>
<feature type="non-terminal residue" evidence="1">
    <location>
        <position position="77"/>
    </location>
</feature>
<organism evidence="1 2">
    <name type="scientific">Mycoplasmopsis synoviae</name>
    <name type="common">Mycoplasma synoviae</name>
    <dbReference type="NCBI Taxonomy" id="2109"/>
    <lineage>
        <taxon>Bacteria</taxon>
        <taxon>Bacillati</taxon>
        <taxon>Mycoplasmatota</taxon>
        <taxon>Mycoplasmoidales</taxon>
        <taxon>Metamycoplasmataceae</taxon>
        <taxon>Mycoplasmopsis</taxon>
    </lineage>
</organism>
<evidence type="ECO:0000313" key="2">
    <source>
        <dbReference type="Proteomes" id="UP000259328"/>
    </source>
</evidence>
<accession>A0A3B0P834</accession>
<protein>
    <submittedName>
        <fullName evidence="1">Uncharacterized protein</fullName>
    </submittedName>
</protein>